<comment type="caution">
    <text evidence="2">The sequence shown here is derived from an EMBL/GenBank/DDBJ whole genome shotgun (WGS) entry which is preliminary data.</text>
</comment>
<dbReference type="InterPro" id="IPR018815">
    <property type="entry name" value="Incr_loss_mito_DNA_1"/>
</dbReference>
<dbReference type="EMBL" id="BACD03000035">
    <property type="protein sequence ID" value="GAO50646.1"/>
    <property type="molecule type" value="Genomic_DNA"/>
</dbReference>
<dbReference type="OMA" id="CDLMWQF"/>
<evidence type="ECO:0000313" key="2">
    <source>
        <dbReference type="EMBL" id="GAO50646.1"/>
    </source>
</evidence>
<keyword evidence="1" id="KW-1133">Transmembrane helix</keyword>
<keyword evidence="1" id="KW-0472">Membrane</keyword>
<dbReference type="RefSeq" id="XP_019022850.1">
    <property type="nucleotide sequence ID" value="XM_019166257.1"/>
</dbReference>
<gene>
    <name evidence="2" type="ORF">G7K_4769-t1</name>
</gene>
<dbReference type="Proteomes" id="UP000033140">
    <property type="component" value="Unassembled WGS sequence"/>
</dbReference>
<reference evidence="2 3" key="1">
    <citation type="journal article" date="2011" name="J. Gen. Appl. Microbiol.">
        <title>Draft genome sequencing of the enigmatic yeast Saitoella complicata.</title>
        <authorList>
            <person name="Nishida H."/>
            <person name="Hamamoto M."/>
            <person name="Sugiyama J."/>
        </authorList>
    </citation>
    <scope>NUCLEOTIDE SEQUENCE [LARGE SCALE GENOMIC DNA]</scope>
    <source>
        <strain evidence="2 3">NRRL Y-17804</strain>
    </source>
</reference>
<feature type="transmembrane region" description="Helical" evidence="1">
    <location>
        <begin position="87"/>
        <end position="105"/>
    </location>
</feature>
<proteinExistence type="predicted"/>
<dbReference type="PANTHER" id="PTHR28029">
    <property type="entry name" value="PROTEIN ILM1"/>
    <property type="match status" value="1"/>
</dbReference>
<feature type="transmembrane region" description="Helical" evidence="1">
    <location>
        <begin position="111"/>
        <end position="132"/>
    </location>
</feature>
<dbReference type="AlphaFoldDB" id="A0A0E9NLT9"/>
<dbReference type="OrthoDB" id="5299849at2759"/>
<reference evidence="2 3" key="2">
    <citation type="journal article" date="2014" name="J. Gen. Appl. Microbiol.">
        <title>The early diverging ascomycetous budding yeast Saitoella complicata has three histone deacetylases belonging to the Clr6, Hos2, and Rpd3 lineages.</title>
        <authorList>
            <person name="Nishida H."/>
            <person name="Matsumoto T."/>
            <person name="Kondo S."/>
            <person name="Hamamoto M."/>
            <person name="Yoshikawa H."/>
        </authorList>
    </citation>
    <scope>NUCLEOTIDE SEQUENCE [LARGE SCALE GENOMIC DNA]</scope>
    <source>
        <strain evidence="2 3">NRRL Y-17804</strain>
    </source>
</reference>
<keyword evidence="3" id="KW-1185">Reference proteome</keyword>
<evidence type="ECO:0000256" key="1">
    <source>
        <dbReference type="SAM" id="Phobius"/>
    </source>
</evidence>
<keyword evidence="1" id="KW-0812">Transmembrane</keyword>
<dbReference type="PANTHER" id="PTHR28029:SF1">
    <property type="entry name" value="PROTEIN ILM1"/>
    <property type="match status" value="1"/>
</dbReference>
<sequence>MILSPKTQVSCSTLLQLTTGFLLLFRPNIVLDSNIINVLGLAMEIPPVGRIDQASLGLIGIILVVMAVQSAIPLARGDMLYFQTLAPIRLLISFVICAYTSGYLQSKPPPVANSLSFTFAFIDLIWQFWLYASFGQEKAVAQGKTKEEEEEKAHHEHHL</sequence>
<name>A0A0E9NLT9_SAICN</name>
<organism evidence="2 3">
    <name type="scientific">Saitoella complicata (strain BCRC 22490 / CBS 7301 / JCM 7358 / NBRC 10748 / NRRL Y-17804)</name>
    <dbReference type="NCBI Taxonomy" id="698492"/>
    <lineage>
        <taxon>Eukaryota</taxon>
        <taxon>Fungi</taxon>
        <taxon>Dikarya</taxon>
        <taxon>Ascomycota</taxon>
        <taxon>Taphrinomycotina</taxon>
        <taxon>Taphrinomycotina incertae sedis</taxon>
        <taxon>Saitoella</taxon>
    </lineage>
</organism>
<evidence type="ECO:0000313" key="3">
    <source>
        <dbReference type="Proteomes" id="UP000033140"/>
    </source>
</evidence>
<dbReference type="Pfam" id="PF10311">
    <property type="entry name" value="Ilm1"/>
    <property type="match status" value="1"/>
</dbReference>
<reference evidence="2 3" key="3">
    <citation type="journal article" date="2015" name="Genome Announc.">
        <title>Draft Genome Sequence of the Archiascomycetous Yeast Saitoella complicata.</title>
        <authorList>
            <person name="Yamauchi K."/>
            <person name="Kondo S."/>
            <person name="Hamamoto M."/>
            <person name="Takahashi Y."/>
            <person name="Ogura Y."/>
            <person name="Hayashi T."/>
            <person name="Nishida H."/>
        </authorList>
    </citation>
    <scope>NUCLEOTIDE SEQUENCE [LARGE SCALE GENOMIC DNA]</scope>
    <source>
        <strain evidence="2 3">NRRL Y-17804</strain>
    </source>
</reference>
<protein>
    <submittedName>
        <fullName evidence="2">Uncharacterized protein</fullName>
    </submittedName>
</protein>
<accession>A0A0E9NLT9</accession>
<feature type="transmembrane region" description="Helical" evidence="1">
    <location>
        <begin position="56"/>
        <end position="75"/>
    </location>
</feature>